<evidence type="ECO:0000313" key="20">
    <source>
        <dbReference type="Proteomes" id="UP001374584"/>
    </source>
</evidence>
<evidence type="ECO:0000256" key="6">
    <source>
        <dbReference type="ARBA" id="ARBA00022806"/>
    </source>
</evidence>
<feature type="compositionally biased region" description="Basic residues" evidence="16">
    <location>
        <begin position="321"/>
        <end position="335"/>
    </location>
</feature>
<dbReference type="GO" id="GO:0006283">
    <property type="term" value="P:transcription-coupled nucleotide-excision repair"/>
    <property type="evidence" value="ECO:0007669"/>
    <property type="project" value="TreeGrafter"/>
</dbReference>
<dbReference type="Proteomes" id="UP001374584">
    <property type="component" value="Unassembled WGS sequence"/>
</dbReference>
<keyword evidence="3" id="KW-0547">Nucleotide-binding</keyword>
<keyword evidence="12" id="KW-0539">Nucleus</keyword>
<evidence type="ECO:0000256" key="9">
    <source>
        <dbReference type="ARBA" id="ARBA00023125"/>
    </source>
</evidence>
<keyword evidence="5" id="KW-0378">Hydrolase</keyword>
<dbReference type="Gene3D" id="3.40.50.300">
    <property type="entry name" value="P-loop containing nucleotide triphosphate hydrolases"/>
    <property type="match status" value="1"/>
</dbReference>
<dbReference type="InterPro" id="IPR058951">
    <property type="entry name" value="WHD_Rad26_CSB-like"/>
</dbReference>
<evidence type="ECO:0000256" key="2">
    <source>
        <dbReference type="ARBA" id="ARBA00007025"/>
    </source>
</evidence>
<comment type="function">
    <text evidence="13">Essential factor involved in transcription-coupled nucleotide excision repair (TCR) which allows RNA polymerase II-blocking lesions to be rapidly removed from the transcribed strand of active genes. Upon DNA-binding, it locally modifies DNA conformation by wrapping the DNA around itself, thereby modifying the interface between stalled RNA polymerase II and DNA. It is required for transcription-coupled repair complex formation.</text>
</comment>
<comment type="caution">
    <text evidence="19">The sequence shown here is derived from an EMBL/GenBank/DDBJ whole genome shotgun (WGS) entry which is preliminary data.</text>
</comment>
<dbReference type="InterPro" id="IPR027417">
    <property type="entry name" value="P-loop_NTPase"/>
</dbReference>
<sequence length="1225" mass="137637">MEEEEDRILLSSLGVKSANPEDIERDVLEKATKNDSVTVTEAEGSAKEECSDLPENVDSSANARAELHQKLRAVQFEIDAVASTVERLRNVENNEECSDAGEDGLVPGTAEGDSSNNSNLQCVLAADRLRSLKKTKAQLEKNLFNLSKDDASKGVEDEQLILSLVREERKPKRKVEEDKKLDKSKGKRLKKVSFDDDVDFDTVLDAASAGFVETERDELVRKGILTPFHKLKGFERRFQQLETSTSHNADEEETDGDLAAASVERAAKSMYEAARSRPTTKLLEPQDAPKLDAPTFPFRRLKKPLQSSKPLGREVELNKDSKRKKRRPAPGRKWTKRVSCEDTRLEESENANGCLDTSSFENLEEQDIEFDDHESSYVTLEGGLKIPDKIFEALFEYQKVGVQWLWELHCQRAGGIIGDEMGLGKTVQVLSFLGALHFSGMYKPSIIVCPVTLLRQWKREANKWYPKFHVELLHDSAHDCAPRKKQAKSEETDCESNSSSDNDYEKSVPSRNTKKWESLINRVMRSESGLLITTYEQLRILGDQLLDIEWGYAVLDEGHKIRNPNAEVTLVCKQLQTVHRIIMTGAPIQNKLTELWSLFDFVFPGKLGVLPIFEVEFAVPISVGGYANASPLQVSTAYRCAVVLRDLIMPYLLRRMKADVNAQLPKKTEHVLFCSLTPEQISAYRAFLASTDVEQILDGHRNSLYGIDVMRKICNHPDLLERDHAFSDPDYGNPERSGKMKVVAQVLNVWKEQGHRVLLFTQTQQMLDIFENFLTTSGHIYRRMDGLTPVKQRMALMDEFNASSEIFIFILTTKVGGLGTNLTGADRVIIFDPDWNPSTDMQARERAWRIGQKRDVTVYRLITRGTIEEKVYHRQIYKHFLTNKILKNPQQKRFFKARDMKDLFILNVDGETGSTETSNIFSQISEEINVIGTQKENKDKYEHSQTAILDSEDVAVSNDNKSERGSLERKGKEKVEPKNGVDDETNILKSLFDANGIHSAMNHDLIMNAHDEEKMRLDEQASQVARRAAEALRQSRILRSHDSVSVPTWTGRSGTAGAPSSVRRKFGSTMNPLLVNKNKVSDELPSKGTTKLNGFAAGASAGKALSSVELLAKIRGNQEKAIGAGLEHQSGTFSSSSNQARSIDVRSSRATATSSGLQPEVLIRKICTFIQQRGGSSDSASIVQYFRKLIASEDLALFKNLLKEIATLHKGSNGSHWVLKPDYQF</sequence>
<dbReference type="FunFam" id="3.40.50.300:FF:000863">
    <property type="entry name" value="DNA excision repair protein ERCC-6"/>
    <property type="match status" value="1"/>
</dbReference>
<feature type="compositionally biased region" description="Basic and acidic residues" evidence="16">
    <location>
        <begin position="311"/>
        <end position="320"/>
    </location>
</feature>
<keyword evidence="20" id="KW-1185">Reference proteome</keyword>
<keyword evidence="11" id="KW-0234">DNA repair</keyword>
<dbReference type="Pfam" id="PF25875">
    <property type="entry name" value="WHD_Rad26_CSB"/>
    <property type="match status" value="1"/>
</dbReference>
<evidence type="ECO:0000256" key="7">
    <source>
        <dbReference type="ARBA" id="ARBA00022840"/>
    </source>
</evidence>
<dbReference type="PANTHER" id="PTHR45629">
    <property type="entry name" value="SNF2/RAD54 FAMILY MEMBER"/>
    <property type="match status" value="1"/>
</dbReference>
<dbReference type="InterPro" id="IPR001650">
    <property type="entry name" value="Helicase_C-like"/>
</dbReference>
<evidence type="ECO:0000259" key="18">
    <source>
        <dbReference type="PROSITE" id="PS51194"/>
    </source>
</evidence>
<dbReference type="CDD" id="cd18000">
    <property type="entry name" value="DEXHc_ERCC6"/>
    <property type="match status" value="1"/>
</dbReference>
<evidence type="ECO:0000256" key="1">
    <source>
        <dbReference type="ARBA" id="ARBA00004123"/>
    </source>
</evidence>
<feature type="domain" description="Helicase ATP-binding" evidence="17">
    <location>
        <begin position="406"/>
        <end position="605"/>
    </location>
</feature>
<evidence type="ECO:0000256" key="11">
    <source>
        <dbReference type="ARBA" id="ARBA00023204"/>
    </source>
</evidence>
<evidence type="ECO:0000259" key="17">
    <source>
        <dbReference type="PROSITE" id="PS51192"/>
    </source>
</evidence>
<keyword evidence="6" id="KW-0347">Helicase</keyword>
<evidence type="ECO:0000256" key="12">
    <source>
        <dbReference type="ARBA" id="ARBA00023242"/>
    </source>
</evidence>
<feature type="compositionally biased region" description="Basic and acidic residues" evidence="16">
    <location>
        <begin position="960"/>
        <end position="980"/>
    </location>
</feature>
<feature type="region of interest" description="Disordered" evidence="16">
    <location>
        <begin position="956"/>
        <end position="980"/>
    </location>
</feature>
<comment type="similarity">
    <text evidence="2">Belongs to the SNF2/RAD54 helicase family.</text>
</comment>
<evidence type="ECO:0000256" key="8">
    <source>
        <dbReference type="ARBA" id="ARBA00023015"/>
    </source>
</evidence>
<evidence type="ECO:0000256" key="13">
    <source>
        <dbReference type="ARBA" id="ARBA00058253"/>
    </source>
</evidence>
<organism evidence="19 20">
    <name type="scientific">Phaseolus coccineus</name>
    <name type="common">Scarlet runner bean</name>
    <name type="synonym">Phaseolus multiflorus</name>
    <dbReference type="NCBI Taxonomy" id="3886"/>
    <lineage>
        <taxon>Eukaryota</taxon>
        <taxon>Viridiplantae</taxon>
        <taxon>Streptophyta</taxon>
        <taxon>Embryophyta</taxon>
        <taxon>Tracheophyta</taxon>
        <taxon>Spermatophyta</taxon>
        <taxon>Magnoliopsida</taxon>
        <taxon>eudicotyledons</taxon>
        <taxon>Gunneridae</taxon>
        <taxon>Pentapetalae</taxon>
        <taxon>rosids</taxon>
        <taxon>fabids</taxon>
        <taxon>Fabales</taxon>
        <taxon>Fabaceae</taxon>
        <taxon>Papilionoideae</taxon>
        <taxon>50 kb inversion clade</taxon>
        <taxon>NPAAA clade</taxon>
        <taxon>indigoferoid/millettioid clade</taxon>
        <taxon>Phaseoleae</taxon>
        <taxon>Phaseolus</taxon>
    </lineage>
</organism>
<dbReference type="PANTHER" id="PTHR45629:SF7">
    <property type="entry name" value="DNA EXCISION REPAIR PROTEIN ERCC-6-RELATED"/>
    <property type="match status" value="1"/>
</dbReference>
<gene>
    <name evidence="19" type="ORF">VNO80_15202</name>
</gene>
<dbReference type="InterPro" id="IPR038718">
    <property type="entry name" value="SNF2-like_sf"/>
</dbReference>
<dbReference type="SMART" id="SM00490">
    <property type="entry name" value="HELICc"/>
    <property type="match status" value="1"/>
</dbReference>
<evidence type="ECO:0000256" key="15">
    <source>
        <dbReference type="SAM" id="Coils"/>
    </source>
</evidence>
<dbReference type="InterPro" id="IPR050496">
    <property type="entry name" value="SNF2_RAD54_helicase_repair"/>
</dbReference>
<dbReference type="GO" id="GO:0004386">
    <property type="term" value="F:helicase activity"/>
    <property type="evidence" value="ECO:0007669"/>
    <property type="project" value="UniProtKB-KW"/>
</dbReference>
<dbReference type="InterPro" id="IPR014001">
    <property type="entry name" value="Helicase_ATP-bd"/>
</dbReference>
<evidence type="ECO:0000256" key="10">
    <source>
        <dbReference type="ARBA" id="ARBA00023163"/>
    </source>
</evidence>
<dbReference type="CDD" id="cd18793">
    <property type="entry name" value="SF2_C_SNF"/>
    <property type="match status" value="1"/>
</dbReference>
<name>A0AAN9R1M1_PHACN</name>
<feature type="region of interest" description="Disordered" evidence="16">
    <location>
        <begin position="1045"/>
        <end position="1065"/>
    </location>
</feature>
<feature type="compositionally biased region" description="Acidic residues" evidence="16">
    <location>
        <begin position="93"/>
        <end position="102"/>
    </location>
</feature>
<dbReference type="AlphaFoldDB" id="A0AAN9R1M1"/>
<dbReference type="SUPFAM" id="SSF52540">
    <property type="entry name" value="P-loop containing nucleoside triphosphate hydrolases"/>
    <property type="match status" value="2"/>
</dbReference>
<evidence type="ECO:0000313" key="19">
    <source>
        <dbReference type="EMBL" id="KAK7355937.1"/>
    </source>
</evidence>
<dbReference type="GO" id="GO:0003677">
    <property type="term" value="F:DNA binding"/>
    <property type="evidence" value="ECO:0007669"/>
    <property type="project" value="UniProtKB-KW"/>
</dbReference>
<dbReference type="EMBL" id="JAYMYR010000006">
    <property type="protein sequence ID" value="KAK7355937.1"/>
    <property type="molecule type" value="Genomic_DNA"/>
</dbReference>
<dbReference type="InterPro" id="IPR049730">
    <property type="entry name" value="SNF2/RAD54-like_C"/>
</dbReference>
<dbReference type="CDD" id="cd22254">
    <property type="entry name" value="CSB_WHD"/>
    <property type="match status" value="1"/>
</dbReference>
<keyword evidence="15" id="KW-0175">Coiled coil</keyword>
<dbReference type="GO" id="GO:0005524">
    <property type="term" value="F:ATP binding"/>
    <property type="evidence" value="ECO:0007669"/>
    <property type="project" value="UniProtKB-KW"/>
</dbReference>
<dbReference type="GO" id="GO:0016787">
    <property type="term" value="F:hydrolase activity"/>
    <property type="evidence" value="ECO:0007669"/>
    <property type="project" value="UniProtKB-KW"/>
</dbReference>
<feature type="region of interest" description="Disordered" evidence="16">
    <location>
        <begin position="1"/>
        <end position="58"/>
    </location>
</feature>
<feature type="region of interest" description="Disordered" evidence="16">
    <location>
        <begin position="1126"/>
        <end position="1151"/>
    </location>
</feature>
<feature type="coiled-coil region" evidence="15">
    <location>
        <begin position="122"/>
        <end position="149"/>
    </location>
</feature>
<dbReference type="InterPro" id="IPR000330">
    <property type="entry name" value="SNF2_N"/>
</dbReference>
<dbReference type="Pfam" id="PF00176">
    <property type="entry name" value="SNF2-rel_dom"/>
    <property type="match status" value="1"/>
</dbReference>
<feature type="region of interest" description="Disordered" evidence="16">
    <location>
        <begin position="484"/>
        <end position="509"/>
    </location>
</feature>
<feature type="region of interest" description="Disordered" evidence="16">
    <location>
        <begin position="93"/>
        <end position="117"/>
    </location>
</feature>
<dbReference type="FunFam" id="3.40.50.10810:FF:000034">
    <property type="entry name" value="Protein CHROMATIN REMODELING 8"/>
    <property type="match status" value="1"/>
</dbReference>
<feature type="region of interest" description="Disordered" evidence="16">
    <location>
        <begin position="273"/>
        <end position="335"/>
    </location>
</feature>
<accession>A0AAN9R1M1</accession>
<evidence type="ECO:0000256" key="5">
    <source>
        <dbReference type="ARBA" id="ARBA00022801"/>
    </source>
</evidence>
<proteinExistence type="inferred from homology"/>
<keyword evidence="4" id="KW-0227">DNA damage</keyword>
<keyword evidence="8" id="KW-0805">Transcription regulation</keyword>
<dbReference type="PROSITE" id="PS51194">
    <property type="entry name" value="HELICASE_CTER"/>
    <property type="match status" value="1"/>
</dbReference>
<dbReference type="Pfam" id="PF00271">
    <property type="entry name" value="Helicase_C"/>
    <property type="match status" value="1"/>
</dbReference>
<dbReference type="PROSITE" id="PS51192">
    <property type="entry name" value="HELICASE_ATP_BIND_1"/>
    <property type="match status" value="1"/>
</dbReference>
<comment type="subunit">
    <text evidence="14">Homodimer. Binds DNA.</text>
</comment>
<dbReference type="GO" id="GO:0005634">
    <property type="term" value="C:nucleus"/>
    <property type="evidence" value="ECO:0007669"/>
    <property type="project" value="UniProtKB-SubCell"/>
</dbReference>
<dbReference type="GO" id="GO:0008094">
    <property type="term" value="F:ATP-dependent activity, acting on DNA"/>
    <property type="evidence" value="ECO:0007669"/>
    <property type="project" value="TreeGrafter"/>
</dbReference>
<dbReference type="Gene3D" id="3.40.50.10810">
    <property type="entry name" value="Tandem AAA-ATPase domain"/>
    <property type="match status" value="1"/>
</dbReference>
<keyword evidence="10" id="KW-0804">Transcription</keyword>
<evidence type="ECO:0000256" key="3">
    <source>
        <dbReference type="ARBA" id="ARBA00022741"/>
    </source>
</evidence>
<feature type="domain" description="Helicase C-terminal" evidence="18">
    <location>
        <begin position="742"/>
        <end position="901"/>
    </location>
</feature>
<keyword evidence="9" id="KW-0238">DNA-binding</keyword>
<keyword evidence="7" id="KW-0067">ATP-binding</keyword>
<comment type="subcellular location">
    <subcellularLocation>
        <location evidence="1">Nucleus</location>
    </subcellularLocation>
</comment>
<evidence type="ECO:0000256" key="16">
    <source>
        <dbReference type="SAM" id="MobiDB-lite"/>
    </source>
</evidence>
<reference evidence="19 20" key="1">
    <citation type="submission" date="2024-01" db="EMBL/GenBank/DDBJ databases">
        <title>The genomes of 5 underutilized Papilionoideae crops provide insights into root nodulation and disease resistanc.</title>
        <authorList>
            <person name="Jiang F."/>
        </authorList>
    </citation>
    <scope>NUCLEOTIDE SEQUENCE [LARGE SCALE GENOMIC DNA]</scope>
    <source>
        <strain evidence="19">JINMINGXINNONG_FW02</strain>
        <tissue evidence="19">Leaves</tissue>
    </source>
</reference>
<dbReference type="SMART" id="SM00487">
    <property type="entry name" value="DEXDc"/>
    <property type="match status" value="1"/>
</dbReference>
<evidence type="ECO:0000256" key="14">
    <source>
        <dbReference type="ARBA" id="ARBA00062988"/>
    </source>
</evidence>
<protein>
    <submittedName>
        <fullName evidence="19">Uncharacterized protein</fullName>
    </submittedName>
</protein>
<evidence type="ECO:0000256" key="4">
    <source>
        <dbReference type="ARBA" id="ARBA00022763"/>
    </source>
</evidence>
<feature type="compositionally biased region" description="Polar residues" evidence="16">
    <location>
        <begin position="1129"/>
        <end position="1141"/>
    </location>
</feature>